<dbReference type="SMART" id="SM00387">
    <property type="entry name" value="HATPase_c"/>
    <property type="match status" value="1"/>
</dbReference>
<dbReference type="GO" id="GO:0016020">
    <property type="term" value="C:membrane"/>
    <property type="evidence" value="ECO:0007669"/>
    <property type="project" value="UniProtKB-SubCell"/>
</dbReference>
<dbReference type="Gene3D" id="3.30.565.10">
    <property type="entry name" value="Histidine kinase-like ATPase, C-terminal domain"/>
    <property type="match status" value="1"/>
</dbReference>
<keyword evidence="10" id="KW-0812">Transmembrane</keyword>
<dbReference type="InterPro" id="IPR005467">
    <property type="entry name" value="His_kinase_dom"/>
</dbReference>
<keyword evidence="7" id="KW-0418">Kinase</keyword>
<dbReference type="PROSITE" id="PS50109">
    <property type="entry name" value="HIS_KIN"/>
    <property type="match status" value="1"/>
</dbReference>
<evidence type="ECO:0000256" key="4">
    <source>
        <dbReference type="ARBA" id="ARBA00022553"/>
    </source>
</evidence>
<dbReference type="GO" id="GO:0000155">
    <property type="term" value="F:phosphorelay sensor kinase activity"/>
    <property type="evidence" value="ECO:0007669"/>
    <property type="project" value="InterPro"/>
</dbReference>
<feature type="domain" description="HAMP" evidence="12">
    <location>
        <begin position="251"/>
        <end position="304"/>
    </location>
</feature>
<evidence type="ECO:0000256" key="3">
    <source>
        <dbReference type="ARBA" id="ARBA00012438"/>
    </source>
</evidence>
<keyword evidence="10" id="KW-1133">Transmembrane helix</keyword>
<feature type="transmembrane region" description="Helical" evidence="10">
    <location>
        <begin position="6"/>
        <end position="27"/>
    </location>
</feature>
<dbReference type="GO" id="GO:0046983">
    <property type="term" value="F:protein dimerization activity"/>
    <property type="evidence" value="ECO:0007669"/>
    <property type="project" value="InterPro"/>
</dbReference>
<keyword evidence="5" id="KW-0808">Transferase</keyword>
<dbReference type="AlphaFoldDB" id="A0A1B1Y717"/>
<accession>A0A1B1Y717</accession>
<evidence type="ECO:0000256" key="6">
    <source>
        <dbReference type="ARBA" id="ARBA00022741"/>
    </source>
</evidence>
<keyword evidence="9" id="KW-0902">Two-component regulatory system</keyword>
<evidence type="ECO:0000313" key="14">
    <source>
        <dbReference type="Proteomes" id="UP000092967"/>
    </source>
</evidence>
<feature type="transmembrane region" description="Helical" evidence="10">
    <location>
        <begin position="231"/>
        <end position="249"/>
    </location>
</feature>
<reference evidence="13 14" key="1">
    <citation type="submission" date="2016-02" db="EMBL/GenBank/DDBJ databases">
        <authorList>
            <person name="Wen L."/>
            <person name="He K."/>
            <person name="Yang H."/>
        </authorList>
    </citation>
    <scope>NUCLEOTIDE SEQUENCE [LARGE SCALE GENOMIC DNA]</scope>
    <source>
        <strain evidence="13 14">CZ1127</strain>
    </source>
</reference>
<dbReference type="STRING" id="1790137.AXE80_09805"/>
<evidence type="ECO:0000256" key="9">
    <source>
        <dbReference type="ARBA" id="ARBA00023012"/>
    </source>
</evidence>
<dbReference type="Proteomes" id="UP000092967">
    <property type="component" value="Chromosome"/>
</dbReference>
<evidence type="ECO:0000256" key="7">
    <source>
        <dbReference type="ARBA" id="ARBA00022777"/>
    </source>
</evidence>
<dbReference type="EMBL" id="CP014224">
    <property type="protein sequence ID" value="ANW96553.1"/>
    <property type="molecule type" value="Genomic_DNA"/>
</dbReference>
<feature type="domain" description="Histidine kinase" evidence="11">
    <location>
        <begin position="366"/>
        <end position="553"/>
    </location>
</feature>
<gene>
    <name evidence="13" type="ORF">AXE80_09805</name>
</gene>
<dbReference type="OrthoDB" id="9778366at2"/>
<dbReference type="RefSeq" id="WP_068826803.1">
    <property type="nucleotide sequence ID" value="NZ_CP014224.1"/>
</dbReference>
<dbReference type="GO" id="GO:0005524">
    <property type="term" value="F:ATP binding"/>
    <property type="evidence" value="ECO:0007669"/>
    <property type="project" value="UniProtKB-KW"/>
</dbReference>
<evidence type="ECO:0000256" key="1">
    <source>
        <dbReference type="ARBA" id="ARBA00000085"/>
    </source>
</evidence>
<evidence type="ECO:0000259" key="11">
    <source>
        <dbReference type="PROSITE" id="PS50109"/>
    </source>
</evidence>
<dbReference type="EC" id="2.7.13.3" evidence="3"/>
<dbReference type="Gene3D" id="1.20.5.1930">
    <property type="match status" value="1"/>
</dbReference>
<keyword evidence="14" id="KW-1185">Reference proteome</keyword>
<dbReference type="PANTHER" id="PTHR24421">
    <property type="entry name" value="NITRATE/NITRITE SENSOR PROTEIN NARX-RELATED"/>
    <property type="match status" value="1"/>
</dbReference>
<dbReference type="InterPro" id="IPR036890">
    <property type="entry name" value="HATPase_C_sf"/>
</dbReference>
<keyword evidence="4" id="KW-0597">Phosphoprotein</keyword>
<keyword evidence="10" id="KW-0472">Membrane</keyword>
<dbReference type="PROSITE" id="PS50885">
    <property type="entry name" value="HAMP"/>
    <property type="match status" value="1"/>
</dbReference>
<dbReference type="Gene3D" id="6.10.340.10">
    <property type="match status" value="1"/>
</dbReference>
<dbReference type="Pfam" id="PF07730">
    <property type="entry name" value="HisKA_3"/>
    <property type="match status" value="1"/>
</dbReference>
<dbReference type="KEGG" id="wfu:AXE80_09805"/>
<dbReference type="CDD" id="cd16917">
    <property type="entry name" value="HATPase_UhpB-NarQ-NarX-like"/>
    <property type="match status" value="1"/>
</dbReference>
<dbReference type="SUPFAM" id="SSF55874">
    <property type="entry name" value="ATPase domain of HSP90 chaperone/DNA topoisomerase II/histidine kinase"/>
    <property type="match status" value="1"/>
</dbReference>
<keyword evidence="8" id="KW-0067">ATP-binding</keyword>
<dbReference type="InterPro" id="IPR003594">
    <property type="entry name" value="HATPase_dom"/>
</dbReference>
<evidence type="ECO:0000259" key="12">
    <source>
        <dbReference type="PROSITE" id="PS50885"/>
    </source>
</evidence>
<dbReference type="InterPro" id="IPR050482">
    <property type="entry name" value="Sensor_HK_TwoCompSys"/>
</dbReference>
<name>A0A1B1Y717_9FLAO</name>
<comment type="catalytic activity">
    <reaction evidence="1">
        <text>ATP + protein L-histidine = ADP + protein N-phospho-L-histidine.</text>
        <dbReference type="EC" id="2.7.13.3"/>
    </reaction>
</comment>
<dbReference type="InterPro" id="IPR011712">
    <property type="entry name" value="Sig_transdc_His_kin_sub3_dim/P"/>
</dbReference>
<proteinExistence type="predicted"/>
<dbReference type="Pfam" id="PF02518">
    <property type="entry name" value="HATPase_c"/>
    <property type="match status" value="1"/>
</dbReference>
<comment type="subcellular location">
    <subcellularLocation>
        <location evidence="2">Membrane</location>
    </subcellularLocation>
</comment>
<keyword evidence="6" id="KW-0547">Nucleotide-binding</keyword>
<evidence type="ECO:0000313" key="13">
    <source>
        <dbReference type="EMBL" id="ANW96553.1"/>
    </source>
</evidence>
<evidence type="ECO:0000256" key="8">
    <source>
        <dbReference type="ARBA" id="ARBA00022840"/>
    </source>
</evidence>
<dbReference type="InterPro" id="IPR003660">
    <property type="entry name" value="HAMP_dom"/>
</dbReference>
<evidence type="ECO:0000256" key="2">
    <source>
        <dbReference type="ARBA" id="ARBA00004370"/>
    </source>
</evidence>
<dbReference type="PANTHER" id="PTHR24421:SF10">
    <property type="entry name" value="NITRATE_NITRITE SENSOR PROTEIN NARQ"/>
    <property type="match status" value="1"/>
</dbReference>
<evidence type="ECO:0000256" key="5">
    <source>
        <dbReference type="ARBA" id="ARBA00022679"/>
    </source>
</evidence>
<evidence type="ECO:0000256" key="10">
    <source>
        <dbReference type="SAM" id="Phobius"/>
    </source>
</evidence>
<sequence>MNIRTWIIIIINSLLFVVVISLSTSFYNQFEKTLDEKILSQLSSIERLKRVQIEKYLDSEWYHFTEIREDSLHNIDLDDLKKLPFTIDKTGMYDFTSISKNGSLTLGFVKIKNKAITSLKIIPGDNIQQILLERTGMGKSGETYLVGTDYKLRSASRFFPNKPPFKIEANTKSVKNAFNNVLKNGIYKDYRDIPVYSAYHRIDISNIHWAILSEMDVTEVMLPLQAMKMKLLLIACSILIIALLLGIYFTQFISTPLKTMETQLLAMTEGNYNVSIGRKTHFKEINDILKALNSLKKSLTRAITFSQEVGEMKLDSNYRPKSEADVLGNSLVKMKDKLVEYQHKVAQANTNKKRILIEGQETERKRLAQELHDGIGPLLTSLRFFVENMEIDIEEKEKMKSLIDHTIAEIRRMTYALMPPSLIDFGVGETLKTFVKLIKNTTNLDIDFNNSIKNKHSKINTNIAISVFRISQELINNSVKHAQAEKIRISITEFDDYLSIFYFDDGIGYDTETVNLGSGIINIKERVEILNGSITFECEPQNSNVEIEIPLTHE</sequence>
<protein>
    <recommendedName>
        <fullName evidence="3">histidine kinase</fullName>
        <ecNumber evidence="3">2.7.13.3</ecNumber>
    </recommendedName>
</protein>
<organism evidence="13 14">
    <name type="scientific">Wenyingzhuangia fucanilytica</name>
    <dbReference type="NCBI Taxonomy" id="1790137"/>
    <lineage>
        <taxon>Bacteria</taxon>
        <taxon>Pseudomonadati</taxon>
        <taxon>Bacteroidota</taxon>
        <taxon>Flavobacteriia</taxon>
        <taxon>Flavobacteriales</taxon>
        <taxon>Flavobacteriaceae</taxon>
        <taxon>Wenyingzhuangia</taxon>
    </lineage>
</organism>